<feature type="transmembrane region" description="Helical" evidence="2">
    <location>
        <begin position="183"/>
        <end position="202"/>
    </location>
</feature>
<feature type="transmembrane region" description="Helical" evidence="2">
    <location>
        <begin position="85"/>
        <end position="107"/>
    </location>
</feature>
<feature type="transmembrane region" description="Helical" evidence="2">
    <location>
        <begin position="717"/>
        <end position="738"/>
    </location>
</feature>
<evidence type="ECO:0000313" key="3">
    <source>
        <dbReference type="EMBL" id="OXA63300.1"/>
    </source>
</evidence>
<feature type="transmembrane region" description="Helical" evidence="2">
    <location>
        <begin position="519"/>
        <end position="540"/>
    </location>
</feature>
<feature type="region of interest" description="Disordered" evidence="1">
    <location>
        <begin position="887"/>
        <end position="953"/>
    </location>
</feature>
<keyword evidence="2" id="KW-0472">Membrane</keyword>
<feature type="transmembrane region" description="Helical" evidence="2">
    <location>
        <begin position="305"/>
        <end position="328"/>
    </location>
</feature>
<keyword evidence="2" id="KW-0812">Transmembrane</keyword>
<evidence type="ECO:0000256" key="2">
    <source>
        <dbReference type="SAM" id="Phobius"/>
    </source>
</evidence>
<feature type="transmembrane region" description="Helical" evidence="2">
    <location>
        <begin position="851"/>
        <end position="878"/>
    </location>
</feature>
<feature type="transmembrane region" description="Helical" evidence="2">
    <location>
        <begin position="439"/>
        <end position="459"/>
    </location>
</feature>
<feature type="transmembrane region" description="Helical" evidence="2">
    <location>
        <begin position="47"/>
        <end position="73"/>
    </location>
</feature>
<keyword evidence="2" id="KW-1133">Transmembrane helix</keyword>
<evidence type="ECO:0000313" key="4">
    <source>
        <dbReference type="Proteomes" id="UP000198287"/>
    </source>
</evidence>
<feature type="compositionally biased region" description="Pro residues" evidence="1">
    <location>
        <begin position="920"/>
        <end position="934"/>
    </location>
</feature>
<feature type="transmembrane region" description="Helical" evidence="2">
    <location>
        <begin position="656"/>
        <end position="680"/>
    </location>
</feature>
<organism evidence="3 4">
    <name type="scientific">Folsomia candida</name>
    <name type="common">Springtail</name>
    <dbReference type="NCBI Taxonomy" id="158441"/>
    <lineage>
        <taxon>Eukaryota</taxon>
        <taxon>Metazoa</taxon>
        <taxon>Ecdysozoa</taxon>
        <taxon>Arthropoda</taxon>
        <taxon>Hexapoda</taxon>
        <taxon>Collembola</taxon>
        <taxon>Entomobryomorpha</taxon>
        <taxon>Isotomoidea</taxon>
        <taxon>Isotomidae</taxon>
        <taxon>Proisotominae</taxon>
        <taxon>Folsomia</taxon>
    </lineage>
</organism>
<proteinExistence type="predicted"/>
<reference evidence="3 4" key="1">
    <citation type="submission" date="2015-12" db="EMBL/GenBank/DDBJ databases">
        <title>The genome of Folsomia candida.</title>
        <authorList>
            <person name="Faddeeva A."/>
            <person name="Derks M.F."/>
            <person name="Anvar Y."/>
            <person name="Smit S."/>
            <person name="Van Straalen N."/>
            <person name="Roelofs D."/>
        </authorList>
    </citation>
    <scope>NUCLEOTIDE SEQUENCE [LARGE SCALE GENOMIC DNA]</scope>
    <source>
        <strain evidence="3 4">VU population</strain>
        <tissue evidence="3">Whole body</tissue>
    </source>
</reference>
<comment type="caution">
    <text evidence="3">The sequence shown here is derived from an EMBL/GenBank/DDBJ whole genome shotgun (WGS) entry which is preliminary data.</text>
</comment>
<dbReference type="AlphaFoldDB" id="A0A226F1R3"/>
<name>A0A226F1R3_FOLCA</name>
<sequence length="953" mass="109704">MFAFNAGVLQVLARYDKCMQRYISRPIVEWNVSSEKMTYRKGIYATFWWYFNLIFVVGITGIVGVFVLLFAQLHGFAAWTPLPILFLHVIILFLAMFGFLVGIGHIIHGEEFVGGWNALFAQYARYKDPKLRTSITKKMRSDPFWIVLTVIVYQFTFYPFLLVPAFQLLNVDHRAYLLEMTHPTWFCDIIGRIFAFYTLLVAIREICRFFPQTFIFILTVIKLLNEILKALTSSRNRWRLNAMISEYVKLFKLAIVGEQFDNAEGEEDSKSEDKVYGASEVLRPIVEWNVSSEKMTYRKGIYATFWWYFNLIFVIGITGIVGVVVLLFAQLHGFTAWTPLPILFLHVMILFFAVSGFLVGIGHITHGEEFVGGWNALFAEYARCKDPEVRTNKKLRSDPFWIVLSIIVYQFTFYPFILVPAFQFLKVDHRAYLVDMTHLTWFGNIIGRTFAFYTLLVSIREICRFLPQSFILLLTVIKMLNEILKSLTSSRNRWRLNAMISEYIKLFVIFQSVRKLLEYLIVVLMGIGMACMIVISYVTIRMDFASIKPTWMKPTKNTSHTEDLLLSVGNLPIRGLQIIGYLPLSVVQVPVIINNDDNHPPKTLPLKSLQFRWTGIPFLSQIFTLTFLAVFVTYFFKHSQDQESLYQLTSLTSDSIIIGILCTSCLTNCIVNRVHALACVRQTLRFWRFQCNQVGKIANLWNVPELVEDLRKQNRNIFFKISILLVLPLVFIAIDALWGVGIQDAQNGMIITPVAVVLMVSGGIFWIYLAYTNVLLNNWLTFFVRIYTTVLTGILREVDQHSALESLFVNAGAESIGSFNDASDAYDILIKLVDGFNDSFGIRILVEVGVYIVWILGCTYFAMVAWKILSVLMTLLIVMTQFRDKDETQNPRLPPVPKFRYPTHPHLKQEDRPGHHVGPTPAPQSVPPRPPLRPPDPKCNFQDHPSHHKHLHT</sequence>
<feature type="transmembrane region" description="Helical" evidence="2">
    <location>
        <begin position="400"/>
        <end position="419"/>
    </location>
</feature>
<feature type="transmembrane region" description="Helical" evidence="2">
    <location>
        <begin position="340"/>
        <end position="364"/>
    </location>
</feature>
<feature type="transmembrane region" description="Helical" evidence="2">
    <location>
        <begin position="144"/>
        <end position="163"/>
    </location>
</feature>
<evidence type="ECO:0000256" key="1">
    <source>
        <dbReference type="SAM" id="MobiDB-lite"/>
    </source>
</evidence>
<accession>A0A226F1R3</accession>
<protein>
    <submittedName>
        <fullName evidence="3">Uncharacterized protein</fullName>
    </submittedName>
</protein>
<feature type="transmembrane region" description="Helical" evidence="2">
    <location>
        <begin position="750"/>
        <end position="769"/>
    </location>
</feature>
<gene>
    <name evidence="3" type="ORF">Fcan01_00853</name>
</gene>
<dbReference type="Proteomes" id="UP000198287">
    <property type="component" value="Unassembled WGS sequence"/>
</dbReference>
<dbReference type="EMBL" id="LNIX01000001">
    <property type="protein sequence ID" value="OXA63300.1"/>
    <property type="molecule type" value="Genomic_DNA"/>
</dbReference>
<keyword evidence="4" id="KW-1185">Reference proteome</keyword>
<feature type="transmembrane region" description="Helical" evidence="2">
    <location>
        <begin position="616"/>
        <end position="636"/>
    </location>
</feature>